<feature type="domain" description="Alanine dehydrogenase/pyridine nucleotide transhydrogenase N-terminal" evidence="15">
    <location>
        <begin position="5"/>
        <end position="139"/>
    </location>
</feature>
<dbReference type="Pfam" id="PF05222">
    <property type="entry name" value="AlaDh_PNT_N"/>
    <property type="match status" value="1"/>
</dbReference>
<feature type="active site" description="Proton donor" evidence="12">
    <location>
        <position position="93"/>
    </location>
</feature>
<comment type="catalytic activity">
    <reaction evidence="11">
        <text>L-saccharopine + NAD(+) + H2O = L-lysine + 2-oxoglutarate + NADH + H(+)</text>
        <dbReference type="Rhea" id="RHEA:12440"/>
        <dbReference type="ChEBI" id="CHEBI:15377"/>
        <dbReference type="ChEBI" id="CHEBI:15378"/>
        <dbReference type="ChEBI" id="CHEBI:16810"/>
        <dbReference type="ChEBI" id="CHEBI:32551"/>
        <dbReference type="ChEBI" id="CHEBI:57540"/>
        <dbReference type="ChEBI" id="CHEBI:57945"/>
        <dbReference type="ChEBI" id="CHEBI:57951"/>
        <dbReference type="EC" id="1.5.1.7"/>
    </reaction>
</comment>
<proteinExistence type="inferred from homology"/>
<dbReference type="UniPathway" id="UPA00033">
    <property type="reaction ID" value="UER00034"/>
</dbReference>
<dbReference type="SUPFAM" id="SSF52283">
    <property type="entry name" value="Formate/glycerate dehydrogenase catalytic domain-like"/>
    <property type="match status" value="1"/>
</dbReference>
<keyword evidence="7" id="KW-0560">Oxidoreductase</keyword>
<comment type="subunit">
    <text evidence="3">Monomer.</text>
</comment>
<organism evidence="16 17">
    <name type="scientific">Histidinibacterium aquaticum</name>
    <dbReference type="NCBI Taxonomy" id="2613962"/>
    <lineage>
        <taxon>Bacteria</taxon>
        <taxon>Pseudomonadati</taxon>
        <taxon>Pseudomonadota</taxon>
        <taxon>Alphaproteobacteria</taxon>
        <taxon>Rhodobacterales</taxon>
        <taxon>Paracoccaceae</taxon>
        <taxon>Histidinibacterium</taxon>
    </lineage>
</organism>
<feature type="binding site" evidence="13">
    <location>
        <position position="216"/>
    </location>
    <ligand>
        <name>NAD(+)</name>
        <dbReference type="ChEBI" id="CHEBI:57540"/>
    </ligand>
</feature>
<feature type="binding site" evidence="13">
    <location>
        <begin position="300"/>
        <end position="303"/>
    </location>
    <ligand>
        <name>NAD(+)</name>
        <dbReference type="ChEBI" id="CHEBI:57540"/>
    </ligand>
</feature>
<dbReference type="PIRSF" id="PIRSF018250">
    <property type="entry name" value="Saccharopine_DH_Lys"/>
    <property type="match status" value="1"/>
</dbReference>
<dbReference type="InterPro" id="IPR027281">
    <property type="entry name" value="Lys1"/>
</dbReference>
<dbReference type="InterPro" id="IPR051168">
    <property type="entry name" value="AASS"/>
</dbReference>
<dbReference type="InterPro" id="IPR007886">
    <property type="entry name" value="AlaDH/PNT_N"/>
</dbReference>
<evidence type="ECO:0000256" key="9">
    <source>
        <dbReference type="ARBA" id="ARBA00023157"/>
    </source>
</evidence>
<comment type="caution">
    <text evidence="16">The sequence shown here is derived from an EMBL/GenBank/DDBJ whole genome shotgun (WGS) entry which is preliminary data.</text>
</comment>
<evidence type="ECO:0000259" key="15">
    <source>
        <dbReference type="SMART" id="SM01003"/>
    </source>
</evidence>
<gene>
    <name evidence="16" type="ORF">F3S47_15990</name>
</gene>
<dbReference type="InterPro" id="IPR007698">
    <property type="entry name" value="AlaDH/PNT_NAD(H)-bd"/>
</dbReference>
<evidence type="ECO:0000313" key="17">
    <source>
        <dbReference type="Proteomes" id="UP000326554"/>
    </source>
</evidence>
<dbReference type="EMBL" id="VYQE01000005">
    <property type="protein sequence ID" value="KAA9006052.1"/>
    <property type="molecule type" value="Genomic_DNA"/>
</dbReference>
<evidence type="ECO:0000256" key="2">
    <source>
        <dbReference type="ARBA" id="ARBA00005689"/>
    </source>
</evidence>
<keyword evidence="17" id="KW-1185">Reference proteome</keyword>
<keyword evidence="6" id="KW-0028">Amino-acid biosynthesis</keyword>
<feature type="binding site" evidence="13">
    <location>
        <begin position="191"/>
        <end position="192"/>
    </location>
    <ligand>
        <name>NAD(+)</name>
        <dbReference type="ChEBI" id="CHEBI:57540"/>
    </ligand>
</feature>
<comment type="pathway">
    <text evidence="1">Amino-acid biosynthesis; L-lysine biosynthesis via AAA pathway; L-lysine from L-alpha-aminoadipate (fungal route): step 3/3.</text>
</comment>
<evidence type="ECO:0000256" key="10">
    <source>
        <dbReference type="ARBA" id="ARBA00033228"/>
    </source>
</evidence>
<reference evidence="16 17" key="1">
    <citation type="submission" date="2019-09" db="EMBL/GenBank/DDBJ databases">
        <authorList>
            <person name="Park J.-S."/>
            <person name="Choi H.-J."/>
        </authorList>
    </citation>
    <scope>NUCLEOTIDE SEQUENCE [LARGE SCALE GENOMIC DNA]</scope>
    <source>
        <strain evidence="16 17">176SS1-4</strain>
    </source>
</reference>
<evidence type="ECO:0000256" key="11">
    <source>
        <dbReference type="ARBA" id="ARBA00047860"/>
    </source>
</evidence>
<dbReference type="GO" id="GO:0004754">
    <property type="term" value="F:saccharopine dehydrogenase (NAD+, L-lysine-forming) activity"/>
    <property type="evidence" value="ECO:0007669"/>
    <property type="project" value="UniProtKB-EC"/>
</dbReference>
<comment type="similarity">
    <text evidence="2">Belongs to the AlaDH/PNT family.</text>
</comment>
<keyword evidence="8 13" id="KW-0520">NAD</keyword>
<keyword evidence="9" id="KW-1015">Disulfide bond</keyword>
<name>A0A5J5GE17_9RHOB</name>
<evidence type="ECO:0000256" key="7">
    <source>
        <dbReference type="ARBA" id="ARBA00023002"/>
    </source>
</evidence>
<feature type="binding site" evidence="13">
    <location>
        <position position="212"/>
    </location>
    <ligand>
        <name>NAD(+)</name>
        <dbReference type="ChEBI" id="CHEBI:57540"/>
    </ligand>
</feature>
<dbReference type="PANTHER" id="PTHR11133:SF23">
    <property type="entry name" value="SACCHAROPINE DEHYDROGENASE [NAD(+), L-LYSINE-FORMING]"/>
    <property type="match status" value="1"/>
</dbReference>
<sequence length="344" mass="37008">MTHVWLRAESRATEQRTPLMPEGAKALLRDGHGVTVERSASRIVPDSRYEEAGCEMAETGSWESAPADAVVLGLKELPESGEPLRGTHVFFAHAFKGQRQADALLDRFRQGGGTLLDLEYLVDDTGARVAAFGYHAGYVGAAVSLIAYGAQVAGRPVPPVAPWPNADVMRDAVTAALDGATPRTLVIGAKGRVGSGAVDLLREVGLDATLWDQEETASGGPFPEVARHDLMINAVLAMPGIPVFAGPELLDADRRLRVIGDVACDPGTPYNPVPLYDEPSSWENPVWRVHDTPPLDVMAIDNLPSLLPREASAAFAADLLPHLLALPDGEVWRRAEETFRQHLQ</sequence>
<feature type="active site" description="Proton acceptor" evidence="12">
    <location>
        <position position="75"/>
    </location>
</feature>
<dbReference type="EC" id="1.5.1.7" evidence="4"/>
<evidence type="ECO:0000256" key="4">
    <source>
        <dbReference type="ARBA" id="ARBA00012847"/>
    </source>
</evidence>
<dbReference type="Proteomes" id="UP000326554">
    <property type="component" value="Unassembled WGS sequence"/>
</dbReference>
<dbReference type="InterPro" id="IPR036291">
    <property type="entry name" value="NAD(P)-bd_dom_sf"/>
</dbReference>
<dbReference type="Gene3D" id="3.40.50.720">
    <property type="entry name" value="NAD(P)-binding Rossmann-like Domain"/>
    <property type="match status" value="1"/>
</dbReference>
<dbReference type="RefSeq" id="WP_150446304.1">
    <property type="nucleotide sequence ID" value="NZ_VYQE01000005.1"/>
</dbReference>
<evidence type="ECO:0000259" key="14">
    <source>
        <dbReference type="SMART" id="SM01002"/>
    </source>
</evidence>
<evidence type="ECO:0000256" key="3">
    <source>
        <dbReference type="ARBA" id="ARBA00011245"/>
    </source>
</evidence>
<evidence type="ECO:0000313" key="16">
    <source>
        <dbReference type="EMBL" id="KAA9006052.1"/>
    </source>
</evidence>
<evidence type="ECO:0000256" key="12">
    <source>
        <dbReference type="PIRSR" id="PIRSR018250-1"/>
    </source>
</evidence>
<dbReference type="CDD" id="cd12188">
    <property type="entry name" value="SDH"/>
    <property type="match status" value="1"/>
</dbReference>
<dbReference type="SMART" id="SM01002">
    <property type="entry name" value="AlaDh_PNT_C"/>
    <property type="match status" value="1"/>
</dbReference>
<evidence type="ECO:0000256" key="5">
    <source>
        <dbReference type="ARBA" id="ARBA00021221"/>
    </source>
</evidence>
<dbReference type="SUPFAM" id="SSF51735">
    <property type="entry name" value="NAD(P)-binding Rossmann-fold domains"/>
    <property type="match status" value="1"/>
</dbReference>
<dbReference type="SMART" id="SM01003">
    <property type="entry name" value="AlaDh_PNT_N"/>
    <property type="match status" value="1"/>
</dbReference>
<evidence type="ECO:0000256" key="8">
    <source>
        <dbReference type="ARBA" id="ARBA00023027"/>
    </source>
</evidence>
<dbReference type="PANTHER" id="PTHR11133">
    <property type="entry name" value="SACCHAROPINE DEHYDROGENASE"/>
    <property type="match status" value="1"/>
</dbReference>
<accession>A0A5J5GE17</accession>
<dbReference type="GO" id="GO:0005737">
    <property type="term" value="C:cytoplasm"/>
    <property type="evidence" value="ECO:0007669"/>
    <property type="project" value="TreeGrafter"/>
</dbReference>
<feature type="binding site" evidence="13">
    <location>
        <position position="262"/>
    </location>
    <ligand>
        <name>NAD(+)</name>
        <dbReference type="ChEBI" id="CHEBI:57540"/>
    </ligand>
</feature>
<protein>
    <recommendedName>
        <fullName evidence="5">Saccharopine dehydrogenase [NAD(+), L-lysine-forming]</fullName>
        <ecNumber evidence="4">1.5.1.7</ecNumber>
    </recommendedName>
    <alternativeName>
        <fullName evidence="10">Lysine--2-oxoglutarate reductase</fullName>
    </alternativeName>
</protein>
<evidence type="ECO:0000256" key="1">
    <source>
        <dbReference type="ARBA" id="ARBA00004884"/>
    </source>
</evidence>
<dbReference type="GO" id="GO:0019878">
    <property type="term" value="P:lysine biosynthetic process via aminoadipic acid"/>
    <property type="evidence" value="ECO:0007669"/>
    <property type="project" value="UniProtKB-UniPathway"/>
</dbReference>
<evidence type="ECO:0000256" key="13">
    <source>
        <dbReference type="PIRSR" id="PIRSR018250-3"/>
    </source>
</evidence>
<feature type="domain" description="Alanine dehydrogenase/pyridine nucleotide transhydrogenase NAD(H)-binding" evidence="14">
    <location>
        <begin position="166"/>
        <end position="299"/>
    </location>
</feature>
<dbReference type="AlphaFoldDB" id="A0A5J5GE17"/>
<evidence type="ECO:0000256" key="6">
    <source>
        <dbReference type="ARBA" id="ARBA00022605"/>
    </source>
</evidence>